<evidence type="ECO:0000256" key="5">
    <source>
        <dbReference type="SAM" id="Phobius"/>
    </source>
</evidence>
<dbReference type="SUPFAM" id="SSF103473">
    <property type="entry name" value="MFS general substrate transporter"/>
    <property type="match status" value="1"/>
</dbReference>
<dbReference type="GO" id="GO:0016020">
    <property type="term" value="C:membrane"/>
    <property type="evidence" value="ECO:0007669"/>
    <property type="project" value="UniProtKB-SubCell"/>
</dbReference>
<dbReference type="Gene3D" id="1.20.1250.20">
    <property type="entry name" value="MFS general substrate transporter like domains"/>
    <property type="match status" value="1"/>
</dbReference>
<dbReference type="PANTHER" id="PTHR23507">
    <property type="entry name" value="ZGC:174356"/>
    <property type="match status" value="1"/>
</dbReference>
<name>A0A8S3TM78_MYTED</name>
<feature type="transmembrane region" description="Helical" evidence="5">
    <location>
        <begin position="129"/>
        <end position="148"/>
    </location>
</feature>
<dbReference type="Proteomes" id="UP000683360">
    <property type="component" value="Unassembled WGS sequence"/>
</dbReference>
<reference evidence="6" key="1">
    <citation type="submission" date="2021-03" db="EMBL/GenBank/DDBJ databases">
        <authorList>
            <person name="Bekaert M."/>
        </authorList>
    </citation>
    <scope>NUCLEOTIDE SEQUENCE</scope>
</reference>
<keyword evidence="2 5" id="KW-0812">Transmembrane</keyword>
<comment type="caution">
    <text evidence="6">The sequence shown here is derived from an EMBL/GenBank/DDBJ whole genome shotgun (WGS) entry which is preliminary data.</text>
</comment>
<dbReference type="InterPro" id="IPR036259">
    <property type="entry name" value="MFS_trans_sf"/>
</dbReference>
<dbReference type="OrthoDB" id="3026777at2759"/>
<feature type="transmembrane region" description="Helical" evidence="5">
    <location>
        <begin position="160"/>
        <end position="180"/>
    </location>
</feature>
<dbReference type="InterPro" id="IPR005828">
    <property type="entry name" value="MFS_sugar_transport-like"/>
</dbReference>
<protein>
    <submittedName>
        <fullName evidence="6">Uncharacterized protein</fullName>
    </submittedName>
</protein>
<evidence type="ECO:0000313" key="6">
    <source>
        <dbReference type="EMBL" id="CAG2234793.1"/>
    </source>
</evidence>
<sequence length="229" mass="26181">MDDEKEGLLAKDNTYEKEVLLAKDKTYEKEVLLAKDKTYEKEVLLVKEKTYTQCMSTRMKVMMYALIYNCAITVTTTIEPQFTYSYIKNHYSLNDTRDETQNNSTENFKTCDANSTSSDDQLQQLASDWSWYMQIAEAGVSFPIVVFAGPIADKIGRKPVLMWNLVITLVSFILKTVIVYRNMNLYYYTIACGILGLAGSFYTYQITNFAILADVTSEGKDRSLMMTAI</sequence>
<dbReference type="PANTHER" id="PTHR23507:SF1">
    <property type="entry name" value="FI18259P1-RELATED"/>
    <property type="match status" value="1"/>
</dbReference>
<evidence type="ECO:0000256" key="2">
    <source>
        <dbReference type="ARBA" id="ARBA00022692"/>
    </source>
</evidence>
<proteinExistence type="predicted"/>
<keyword evidence="3 5" id="KW-1133">Transmembrane helix</keyword>
<feature type="transmembrane region" description="Helical" evidence="5">
    <location>
        <begin position="186"/>
        <end position="204"/>
    </location>
</feature>
<dbReference type="AlphaFoldDB" id="A0A8S3TM78"/>
<dbReference type="Pfam" id="PF00083">
    <property type="entry name" value="Sugar_tr"/>
    <property type="match status" value="1"/>
</dbReference>
<keyword evidence="7" id="KW-1185">Reference proteome</keyword>
<dbReference type="EMBL" id="CAJPWZ010002271">
    <property type="protein sequence ID" value="CAG2234793.1"/>
    <property type="molecule type" value="Genomic_DNA"/>
</dbReference>
<evidence type="ECO:0000256" key="1">
    <source>
        <dbReference type="ARBA" id="ARBA00004141"/>
    </source>
</evidence>
<evidence type="ECO:0000256" key="4">
    <source>
        <dbReference type="ARBA" id="ARBA00023136"/>
    </source>
</evidence>
<evidence type="ECO:0000313" key="7">
    <source>
        <dbReference type="Proteomes" id="UP000683360"/>
    </source>
</evidence>
<organism evidence="6 7">
    <name type="scientific">Mytilus edulis</name>
    <name type="common">Blue mussel</name>
    <dbReference type="NCBI Taxonomy" id="6550"/>
    <lineage>
        <taxon>Eukaryota</taxon>
        <taxon>Metazoa</taxon>
        <taxon>Spiralia</taxon>
        <taxon>Lophotrochozoa</taxon>
        <taxon>Mollusca</taxon>
        <taxon>Bivalvia</taxon>
        <taxon>Autobranchia</taxon>
        <taxon>Pteriomorphia</taxon>
        <taxon>Mytilida</taxon>
        <taxon>Mytiloidea</taxon>
        <taxon>Mytilidae</taxon>
        <taxon>Mytilinae</taxon>
        <taxon>Mytilus</taxon>
    </lineage>
</organism>
<dbReference type="GO" id="GO:0022857">
    <property type="term" value="F:transmembrane transporter activity"/>
    <property type="evidence" value="ECO:0007669"/>
    <property type="project" value="InterPro"/>
</dbReference>
<accession>A0A8S3TM78</accession>
<gene>
    <name evidence="6" type="ORF">MEDL_47397</name>
</gene>
<evidence type="ECO:0000256" key="3">
    <source>
        <dbReference type="ARBA" id="ARBA00022989"/>
    </source>
</evidence>
<feature type="transmembrane region" description="Helical" evidence="5">
    <location>
        <begin position="61"/>
        <end position="78"/>
    </location>
</feature>
<comment type="subcellular location">
    <subcellularLocation>
        <location evidence="1">Membrane</location>
        <topology evidence="1">Multi-pass membrane protein</topology>
    </subcellularLocation>
</comment>
<keyword evidence="4 5" id="KW-0472">Membrane</keyword>